<accession>A0A9P4Q400</accession>
<evidence type="ECO:0000313" key="5">
    <source>
        <dbReference type="EMBL" id="KAF2719095.1"/>
    </source>
</evidence>
<dbReference type="InterPro" id="IPR059018">
    <property type="entry name" value="HEAT_URB1"/>
</dbReference>
<dbReference type="InterPro" id="IPR021714">
    <property type="entry name" value="URB1_N"/>
</dbReference>
<feature type="domain" description="URB1 N-terminal" evidence="2">
    <location>
        <begin position="99"/>
        <end position="442"/>
    </location>
</feature>
<evidence type="ECO:0000259" key="3">
    <source>
        <dbReference type="Pfam" id="PF16201"/>
    </source>
</evidence>
<sequence>MSKRSHNTEDSSRPPKRPRNDDTQPPEEILYARQLQDLLVFRQDGLQQLRNAINSFKAFLESILYHREEPNRPRQLSILREYLESQKPADSHDLDKPFLTQLWQAWSFANQNNNDHFVSAVSSIFALLLKVLSGLIDFKEHGYLLCRTVIQYQHLRLIKRGLDAPKHKEFVISPCLRLLIEVVGFDGGQLAGELYKRREQTFDTNSLRRNLGLVRTDEDEDDAKRRVSVRTLTVRYVLAHIRYQELGDKIDILKQRPICSALFQCLRADPSDVVAEVLRTTEQNVLKDNELQRSSKAAVLTTQNLERVLDIATRSSERDEQTAIMAFNWLKAVCTITSFGIQRPSAWYPPGTTNVDLSRTAKSSNDAIDMGLDSLPFYDRESPVLRNTVLLSFVQYLRPQSNLKERELMLLCFKAVPELVAAYFAEKSSQLEPKLTNTWIGYASFLFEIVNLPLPEHAGSVDDEGFAQLPPQSSIVLESILPKPLTQKVLTRCLNQSSNLITFFAVRILVIAFQKLRQVRKEFTIGASESERPDLWNEAIDRLETEFTERCPGIKDTITAFKRLPDDEEHLAQREATTKLLRLYHEVLPLEALEEQFDISGPLTNALVSAQEASGPTGLRLPILENLLAIARQSSSVRWFHTQTSLRFSPVVTLLKLYLKDLTNRTYGDLLNHVLVHNSILCTNNDMQPCIQPLFVLSASLLDDPDDSVFHFIGDCFSRASRGPIKYQDDLDELAKSFGYEPESNDQVSLLLAVVAEQAKFVAARPDKEQKALVRWMAHLFVLHMDQIPESSLNVSQLYYRVAEALPSIKKSKTKVERNTTALQVRIRDLMSIIHQPASQQIARTAANTDAEELEEAKIAFRSIPEEPTSHPELTRWINKDLDLAFDDDDIAPLILCLSSQDGSIRQQAYAQLRNLSKNVEASSMEEKQQLHLLIAELLETYESHTAAFGIAEPLPYLASTFAARALAIQLDPAHFLYAKVNHFLLRRPGWNIRSLPPYWIRETLLSTPSDNTNITSFYWKEVQWVLEWLVDGVRTLADAKILLRSGVLEKLMVLPGCEFEGISEKAVKEKVMEIVWRVAEVGIEGADGLVKSCAGLSWSDIVAGGWKKGRQRVAKAVGQAVISKMGLSNIKAWQGTKLVAV</sequence>
<feature type="domain" description="URB1 C-terminal" evidence="3">
    <location>
        <begin position="894"/>
        <end position="1099"/>
    </location>
</feature>
<dbReference type="GO" id="GO:0005730">
    <property type="term" value="C:nucleolus"/>
    <property type="evidence" value="ECO:0007669"/>
    <property type="project" value="TreeGrafter"/>
</dbReference>
<dbReference type="Proteomes" id="UP000799441">
    <property type="component" value="Unassembled WGS sequence"/>
</dbReference>
<feature type="region of interest" description="Disordered" evidence="1">
    <location>
        <begin position="1"/>
        <end position="27"/>
    </location>
</feature>
<keyword evidence="6" id="KW-1185">Reference proteome</keyword>
<gene>
    <name evidence="5" type="ORF">K431DRAFT_287122</name>
</gene>
<dbReference type="PANTHER" id="PTHR13500">
    <property type="entry name" value="NUCLEOLAR PRERIBOSOMAL-ASSOCIATED PROTEIN 1"/>
    <property type="match status" value="1"/>
</dbReference>
<organism evidence="5 6">
    <name type="scientific">Polychaeton citri CBS 116435</name>
    <dbReference type="NCBI Taxonomy" id="1314669"/>
    <lineage>
        <taxon>Eukaryota</taxon>
        <taxon>Fungi</taxon>
        <taxon>Dikarya</taxon>
        <taxon>Ascomycota</taxon>
        <taxon>Pezizomycotina</taxon>
        <taxon>Dothideomycetes</taxon>
        <taxon>Dothideomycetidae</taxon>
        <taxon>Capnodiales</taxon>
        <taxon>Capnodiaceae</taxon>
        <taxon>Polychaeton</taxon>
    </lineage>
</organism>
<protein>
    <recommendedName>
        <fullName evidence="7">Nucleolar pre-ribosomal-associated protein 1</fullName>
    </recommendedName>
</protein>
<dbReference type="InterPro" id="IPR032436">
    <property type="entry name" value="URB1_C"/>
</dbReference>
<evidence type="ECO:0000259" key="2">
    <source>
        <dbReference type="Pfam" id="PF11707"/>
    </source>
</evidence>
<dbReference type="OrthoDB" id="72892at2759"/>
<dbReference type="EMBL" id="MU003816">
    <property type="protein sequence ID" value="KAF2719095.1"/>
    <property type="molecule type" value="Genomic_DNA"/>
</dbReference>
<evidence type="ECO:0000313" key="6">
    <source>
        <dbReference type="Proteomes" id="UP000799441"/>
    </source>
</evidence>
<dbReference type="InterPro" id="IPR039844">
    <property type="entry name" value="URB1"/>
</dbReference>
<dbReference type="GO" id="GO:0000463">
    <property type="term" value="P:maturation of LSU-rRNA from tricistronic rRNA transcript (SSU-rRNA, 5.8S rRNA, LSU-rRNA)"/>
    <property type="evidence" value="ECO:0007669"/>
    <property type="project" value="TreeGrafter"/>
</dbReference>
<dbReference type="PANTHER" id="PTHR13500:SF0">
    <property type="entry name" value="NUCLEOLAR PRE-RIBOSOMAL-ASSOCIATED PROTEIN 1"/>
    <property type="match status" value="1"/>
</dbReference>
<reference evidence="5" key="1">
    <citation type="journal article" date="2020" name="Stud. Mycol.">
        <title>101 Dothideomycetes genomes: a test case for predicting lifestyles and emergence of pathogens.</title>
        <authorList>
            <person name="Haridas S."/>
            <person name="Albert R."/>
            <person name="Binder M."/>
            <person name="Bloem J."/>
            <person name="Labutti K."/>
            <person name="Salamov A."/>
            <person name="Andreopoulos B."/>
            <person name="Baker S."/>
            <person name="Barry K."/>
            <person name="Bills G."/>
            <person name="Bluhm B."/>
            <person name="Cannon C."/>
            <person name="Castanera R."/>
            <person name="Culley D."/>
            <person name="Daum C."/>
            <person name="Ezra D."/>
            <person name="Gonzalez J."/>
            <person name="Henrissat B."/>
            <person name="Kuo A."/>
            <person name="Liang C."/>
            <person name="Lipzen A."/>
            <person name="Lutzoni F."/>
            <person name="Magnuson J."/>
            <person name="Mondo S."/>
            <person name="Nolan M."/>
            <person name="Ohm R."/>
            <person name="Pangilinan J."/>
            <person name="Park H.-J."/>
            <person name="Ramirez L."/>
            <person name="Alfaro M."/>
            <person name="Sun H."/>
            <person name="Tritt A."/>
            <person name="Yoshinaga Y."/>
            <person name="Zwiers L.-H."/>
            <person name="Turgeon B."/>
            <person name="Goodwin S."/>
            <person name="Spatafora J."/>
            <person name="Crous P."/>
            <person name="Grigoriev I."/>
        </authorList>
    </citation>
    <scope>NUCLEOTIDE SEQUENCE</scope>
    <source>
        <strain evidence="5">CBS 116435</strain>
    </source>
</reference>
<dbReference type="Pfam" id="PF11707">
    <property type="entry name" value="Npa1"/>
    <property type="match status" value="1"/>
</dbReference>
<dbReference type="Pfam" id="PF26140">
    <property type="entry name" value="HEAT_URB1"/>
    <property type="match status" value="1"/>
</dbReference>
<proteinExistence type="predicted"/>
<feature type="domain" description="URB1 central HEAT repeat" evidence="4">
    <location>
        <begin position="634"/>
        <end position="818"/>
    </location>
</feature>
<dbReference type="AlphaFoldDB" id="A0A9P4Q400"/>
<name>A0A9P4Q400_9PEZI</name>
<evidence type="ECO:0000259" key="4">
    <source>
        <dbReference type="Pfam" id="PF26140"/>
    </source>
</evidence>
<feature type="compositionally biased region" description="Basic and acidic residues" evidence="1">
    <location>
        <begin position="1"/>
        <end position="22"/>
    </location>
</feature>
<dbReference type="GO" id="GO:0000466">
    <property type="term" value="P:maturation of 5.8S rRNA from tricistronic rRNA transcript (SSU-rRNA, 5.8S rRNA, LSU-rRNA)"/>
    <property type="evidence" value="ECO:0007669"/>
    <property type="project" value="TreeGrafter"/>
</dbReference>
<dbReference type="Pfam" id="PF16201">
    <property type="entry name" value="NopRA1"/>
    <property type="match status" value="1"/>
</dbReference>
<comment type="caution">
    <text evidence="5">The sequence shown here is derived from an EMBL/GenBank/DDBJ whole genome shotgun (WGS) entry which is preliminary data.</text>
</comment>
<evidence type="ECO:0008006" key="7">
    <source>
        <dbReference type="Google" id="ProtNLM"/>
    </source>
</evidence>
<evidence type="ECO:0000256" key="1">
    <source>
        <dbReference type="SAM" id="MobiDB-lite"/>
    </source>
</evidence>